<comment type="caution">
    <text evidence="1">The sequence shown here is derived from an EMBL/GenBank/DDBJ whole genome shotgun (WGS) entry which is preliminary data.</text>
</comment>
<proteinExistence type="predicted"/>
<evidence type="ECO:0000313" key="1">
    <source>
        <dbReference type="EMBL" id="OEF99895.1"/>
    </source>
</evidence>
<reference evidence="1 2" key="1">
    <citation type="submission" date="2016-09" db="EMBL/GenBank/DDBJ databases">
        <title>Draft genome sequence for the type strain of Vulcanibacillus modesticaldus BR, a strictly anaerobic, moderately thermophilic, and nitrate-reducing bacterium from deep sea-hydrothermal vents of the Mid-Atlantic Ridge.</title>
        <authorList>
            <person name="Abin C.A."/>
            <person name="Hollibaugh J.T."/>
        </authorList>
    </citation>
    <scope>NUCLEOTIDE SEQUENCE [LARGE SCALE GENOMIC DNA]</scope>
    <source>
        <strain evidence="1 2">BR</strain>
    </source>
</reference>
<dbReference type="STRING" id="337097.BHF71_07225"/>
<dbReference type="AlphaFoldDB" id="A0A1D2YW85"/>
<dbReference type="Proteomes" id="UP000243739">
    <property type="component" value="Unassembled WGS sequence"/>
</dbReference>
<keyword evidence="2" id="KW-1185">Reference proteome</keyword>
<sequence length="149" mass="16492">MRKFLSILLVLVVLVIGAIPIIGLLSSEPPIPTITVGDKEVTTVQGSYCWSGLLKAKCVDMISPPEIIKHAGLRPVVVSPEAQLTIEFKNEPKKNTLGANRWINNEETEVVQLNDNVLTVPKENGVYVYNIFASWEKGNSSYVFVIEVR</sequence>
<organism evidence="1 2">
    <name type="scientific">Vulcanibacillus modesticaldus</name>
    <dbReference type="NCBI Taxonomy" id="337097"/>
    <lineage>
        <taxon>Bacteria</taxon>
        <taxon>Bacillati</taxon>
        <taxon>Bacillota</taxon>
        <taxon>Bacilli</taxon>
        <taxon>Bacillales</taxon>
        <taxon>Bacillaceae</taxon>
        <taxon>Vulcanibacillus</taxon>
    </lineage>
</organism>
<gene>
    <name evidence="1" type="ORF">BHF71_07225</name>
</gene>
<protein>
    <submittedName>
        <fullName evidence="1">Uncharacterized protein</fullName>
    </submittedName>
</protein>
<dbReference type="OrthoDB" id="1797983at2"/>
<accession>A0A1D2YW85</accession>
<name>A0A1D2YW85_9BACI</name>
<dbReference type="RefSeq" id="WP_069656201.1">
    <property type="nucleotide sequence ID" value="NZ_MIJF01000012.1"/>
</dbReference>
<evidence type="ECO:0000313" key="2">
    <source>
        <dbReference type="Proteomes" id="UP000243739"/>
    </source>
</evidence>
<dbReference type="EMBL" id="MIJF01000012">
    <property type="protein sequence ID" value="OEF99895.1"/>
    <property type="molecule type" value="Genomic_DNA"/>
</dbReference>